<feature type="compositionally biased region" description="Basic and acidic residues" evidence="4">
    <location>
        <begin position="172"/>
        <end position="182"/>
    </location>
</feature>
<dbReference type="CDD" id="cd16473">
    <property type="entry name" value="RING-H2_RNF103"/>
    <property type="match status" value="1"/>
</dbReference>
<reference evidence="5" key="2">
    <citation type="submission" date="2024-01" db="EMBL/GenBank/DDBJ databases">
        <title>Comparative genomics of Cryptococcus and Kwoniella reveals pathogenesis evolution and contrasting modes of karyotype evolution via chromosome fusion or intercentromeric recombination.</title>
        <authorList>
            <person name="Coelho M.A."/>
            <person name="David-Palma M."/>
            <person name="Shea T."/>
            <person name="Bowers K."/>
            <person name="McGinley-Smith S."/>
            <person name="Mohammad A.W."/>
            <person name="Gnirke A."/>
            <person name="Yurkov A.M."/>
            <person name="Nowrousian M."/>
            <person name="Sun S."/>
            <person name="Cuomo C.A."/>
            <person name="Heitman J."/>
        </authorList>
    </citation>
    <scope>NUCLEOTIDE SEQUENCE</scope>
    <source>
        <strain evidence="5">CBS 12478</strain>
    </source>
</reference>
<feature type="compositionally biased region" description="Basic and acidic residues" evidence="4">
    <location>
        <begin position="373"/>
        <end position="388"/>
    </location>
</feature>
<feature type="region of interest" description="Disordered" evidence="4">
    <location>
        <begin position="822"/>
        <end position="842"/>
    </location>
</feature>
<dbReference type="Pfam" id="PF13639">
    <property type="entry name" value="zf-RING_2"/>
    <property type="match status" value="1"/>
</dbReference>
<dbReference type="OrthoDB" id="8062037at2759"/>
<dbReference type="GeneID" id="43587873"/>
<feature type="region of interest" description="Disordered" evidence="4">
    <location>
        <begin position="580"/>
        <end position="612"/>
    </location>
</feature>
<feature type="region of interest" description="Disordered" evidence="4">
    <location>
        <begin position="656"/>
        <end position="704"/>
    </location>
</feature>
<dbReference type="SMART" id="SM00184">
    <property type="entry name" value="RING"/>
    <property type="match status" value="1"/>
</dbReference>
<dbReference type="KEGG" id="ksn:43587873"/>
<feature type="region of interest" description="Disordered" evidence="4">
    <location>
        <begin position="134"/>
        <end position="242"/>
    </location>
</feature>
<evidence type="ECO:0000313" key="5">
    <source>
        <dbReference type="EMBL" id="WWD22795.1"/>
    </source>
</evidence>
<reference evidence="5" key="1">
    <citation type="submission" date="2017-08" db="EMBL/GenBank/DDBJ databases">
        <authorList>
            <person name="Cuomo C."/>
            <person name="Billmyre B."/>
            <person name="Heitman J."/>
        </authorList>
    </citation>
    <scope>NUCLEOTIDE SEQUENCE</scope>
    <source>
        <strain evidence="5">CBS 12478</strain>
    </source>
</reference>
<dbReference type="InterPro" id="IPR013083">
    <property type="entry name" value="Znf_RING/FYVE/PHD"/>
</dbReference>
<feature type="compositionally biased region" description="Polar residues" evidence="4">
    <location>
        <begin position="663"/>
        <end position="674"/>
    </location>
</feature>
<dbReference type="RefSeq" id="XP_031862159.1">
    <property type="nucleotide sequence ID" value="XM_032003746.1"/>
</dbReference>
<dbReference type="PANTHER" id="PTHR15710">
    <property type="entry name" value="E3 UBIQUITIN-PROTEIN LIGASE PRAJA"/>
    <property type="match status" value="1"/>
</dbReference>
<keyword evidence="1" id="KW-0479">Metal-binding</keyword>
<dbReference type="Gene3D" id="3.30.40.10">
    <property type="entry name" value="Zinc/RING finger domain, C3HC4 (zinc finger)"/>
    <property type="match status" value="1"/>
</dbReference>
<keyword evidence="3" id="KW-0862">Zinc</keyword>
<feature type="compositionally biased region" description="Basic and acidic residues" evidence="4">
    <location>
        <begin position="436"/>
        <end position="449"/>
    </location>
</feature>
<sequence>MSNPCPWVIRQPHHSPERPLLERDVTSPIFPRTRSNPIDLISPPPPMTSSSYQSEVSAMSDISDSLQPSSPPLLTSTSTITTAYSVRTPVPTNNSSVTVVPADPDYVEPGIPETLLVPNNGLIRVKSFPHNADLLGNSSESSGSRSTLSSTPTDNELPDEGPMEIDTLHGQTSDHTEPETVRPRPGPARGTLTQILRNIDSDESLTTASSHTQRPTSTSHSSSFSPWGDTVPHDASSTDQPVMGRRRWNLSAQQELYNDSPGTNHLGLFAQSNNQIPSHDRLSTAGRVGENNARGSGHRSNERAILRAPSDHTAAPVPIRGASRAHILAAGPHRLSAIAAFPPSGSSPRVASDIRSLPSPASDVGTAGSPGALERRIDNIEARLDRARQRNQRSPTSSPGPSAHFHDSYRSRPSASHPYDLASLATRSRPSAQAEEANRRTVSGRDRSRPSWLDASSEPTVPRPRPASMFGWDPNPIAAGEPSTQRQSFYGSTLPVQGDDGGLEVRRYLRERADALDAPRHPSHRPSSYWHYRPPSPIDFSSTTDGRTLSQLRTEMENRRMDNGAARLLHNLGMDVDEPLSEHGDVLRPPNRRWLSTDEGRRAQDREAERSRPIAIEHPIGTWNRDVNEAIGRRLSQPRPQASSLSRRLREQLGTDWEDTRILDSTSTVGTDQPNVPPPPADRSLWGEVANRPLPPDPDDAPNPPSQFYGYRPAVNPIDDYAAFMERRARARFMRGDADSILTRHLLNQTAIDTPRFGRDTRHDLENFSSDGPGIFSLLGPPPPPLRRYHAPLTHLQLTGDMSAEDRAKVVEMVARGVTRLPSGPRKKAAESTLETVPWGGLGDREGMPKDEYCSVCHDEYNDEDSIAVTPCKHMYHKDCLDTWLNTPNTSSCPMCRRDLAVLACLIKMVPSKAKEDALPLWGAP</sequence>
<keyword evidence="6" id="KW-1185">Reference proteome</keyword>
<dbReference type="InterPro" id="IPR011016">
    <property type="entry name" value="Znf_RING-CH"/>
</dbReference>
<feature type="region of interest" description="Disordered" evidence="4">
    <location>
        <begin position="28"/>
        <end position="52"/>
    </location>
</feature>
<evidence type="ECO:0000256" key="3">
    <source>
        <dbReference type="ARBA" id="ARBA00022833"/>
    </source>
</evidence>
<dbReference type="InterPro" id="IPR001841">
    <property type="entry name" value="Znf_RING"/>
</dbReference>
<feature type="compositionally biased region" description="Pro residues" evidence="4">
    <location>
        <begin position="693"/>
        <end position="704"/>
    </location>
</feature>
<protein>
    <submittedName>
        <fullName evidence="5">Uncharacterized protein</fullName>
    </submittedName>
</protein>
<dbReference type="AlphaFoldDB" id="A0A5M6C3A3"/>
<dbReference type="EMBL" id="CP144064">
    <property type="protein sequence ID" value="WWD22795.1"/>
    <property type="molecule type" value="Genomic_DNA"/>
</dbReference>
<dbReference type="SUPFAM" id="SSF57850">
    <property type="entry name" value="RING/U-box"/>
    <property type="match status" value="1"/>
</dbReference>
<gene>
    <name evidence="5" type="ORF">CI109_107289</name>
</gene>
<dbReference type="GO" id="GO:0008270">
    <property type="term" value="F:zinc ion binding"/>
    <property type="evidence" value="ECO:0007669"/>
    <property type="project" value="UniProtKB-KW"/>
</dbReference>
<feature type="compositionally biased region" description="Low complexity" evidence="4">
    <location>
        <begin position="138"/>
        <end position="153"/>
    </location>
</feature>
<name>A0A5M6C3A3_9TREE</name>
<evidence type="ECO:0000256" key="1">
    <source>
        <dbReference type="ARBA" id="ARBA00022723"/>
    </source>
</evidence>
<dbReference type="PROSITE" id="PS50089">
    <property type="entry name" value="ZF_RING_2"/>
    <property type="match status" value="1"/>
</dbReference>
<feature type="compositionally biased region" description="Low complexity" evidence="4">
    <location>
        <begin position="209"/>
        <end position="226"/>
    </location>
</feature>
<accession>A0A5M6C3A3</accession>
<dbReference type="Proteomes" id="UP000322225">
    <property type="component" value="Chromosome 14"/>
</dbReference>
<dbReference type="SMART" id="SM00744">
    <property type="entry name" value="RINGv"/>
    <property type="match status" value="1"/>
</dbReference>
<evidence type="ECO:0000313" key="6">
    <source>
        <dbReference type="Proteomes" id="UP000322225"/>
    </source>
</evidence>
<evidence type="ECO:0000256" key="4">
    <source>
        <dbReference type="SAM" id="MobiDB-lite"/>
    </source>
</evidence>
<evidence type="ECO:0000256" key="2">
    <source>
        <dbReference type="ARBA" id="ARBA00022771"/>
    </source>
</evidence>
<feature type="compositionally biased region" description="Basic and acidic residues" evidence="4">
    <location>
        <begin position="595"/>
        <end position="612"/>
    </location>
</feature>
<keyword evidence="2" id="KW-0863">Zinc-finger</keyword>
<organism evidence="5 6">
    <name type="scientific">Kwoniella shandongensis</name>
    <dbReference type="NCBI Taxonomy" id="1734106"/>
    <lineage>
        <taxon>Eukaryota</taxon>
        <taxon>Fungi</taxon>
        <taxon>Dikarya</taxon>
        <taxon>Basidiomycota</taxon>
        <taxon>Agaricomycotina</taxon>
        <taxon>Tremellomycetes</taxon>
        <taxon>Tremellales</taxon>
        <taxon>Cryptococcaceae</taxon>
        <taxon>Kwoniella</taxon>
    </lineage>
</organism>
<proteinExistence type="predicted"/>
<feature type="region of interest" description="Disordered" evidence="4">
    <location>
        <begin position="340"/>
        <end position="473"/>
    </location>
</feature>